<organism evidence="2">
    <name type="scientific">marine sediment metagenome</name>
    <dbReference type="NCBI Taxonomy" id="412755"/>
    <lineage>
        <taxon>unclassified sequences</taxon>
        <taxon>metagenomes</taxon>
        <taxon>ecological metagenomes</taxon>
    </lineage>
</organism>
<name>A0A0F9MNS3_9ZZZZ</name>
<reference evidence="2" key="1">
    <citation type="journal article" date="2015" name="Nature">
        <title>Complex archaea that bridge the gap between prokaryotes and eukaryotes.</title>
        <authorList>
            <person name="Spang A."/>
            <person name="Saw J.H."/>
            <person name="Jorgensen S.L."/>
            <person name="Zaremba-Niedzwiedzka K."/>
            <person name="Martijn J."/>
            <person name="Lind A.E."/>
            <person name="van Eijk R."/>
            <person name="Schleper C."/>
            <person name="Guy L."/>
            <person name="Ettema T.J."/>
        </authorList>
    </citation>
    <scope>NUCLEOTIDE SEQUENCE</scope>
</reference>
<protein>
    <submittedName>
        <fullName evidence="2">Uncharacterized protein</fullName>
    </submittedName>
</protein>
<accession>A0A0F9MNS3</accession>
<gene>
    <name evidence="2" type="ORF">LCGC14_1068990</name>
</gene>
<proteinExistence type="predicted"/>
<feature type="region of interest" description="Disordered" evidence="1">
    <location>
        <begin position="236"/>
        <end position="274"/>
    </location>
</feature>
<evidence type="ECO:0000313" key="2">
    <source>
        <dbReference type="EMBL" id="KKN07259.1"/>
    </source>
</evidence>
<evidence type="ECO:0000256" key="1">
    <source>
        <dbReference type="SAM" id="MobiDB-lite"/>
    </source>
</evidence>
<dbReference type="AlphaFoldDB" id="A0A0F9MNS3"/>
<comment type="caution">
    <text evidence="2">The sequence shown here is derived from an EMBL/GenBank/DDBJ whole genome shotgun (WGS) entry which is preliminary data.</text>
</comment>
<dbReference type="EMBL" id="LAZR01004591">
    <property type="protein sequence ID" value="KKN07259.1"/>
    <property type="molecule type" value="Genomic_DNA"/>
</dbReference>
<sequence length="274" mass="30813">MADDTRLPEGMTCGDCQWWEPNGPGERGGECQEHFQFATRYADDPACEPVVQMWAAQNLLKAAEFRLQEEQKSLALYWDLTKRYGYDPDAEDPWTWLERQLAERREMISVLEESIGMAKRRTESIAYYLRVYIHAHQTDNAVPQHLEAEALKAVEGLAEPKQKPEAIPEHSFCESVMAGPNSAWHIRELTGVGRKLGGGADTKSLCGLKMGWDLDVEIVEHHLGHACKRCVEQFRSRPRACGSSYPETGAGGAEGENAEKALTTKPKSEHRRNS</sequence>